<dbReference type="Proteomes" id="UP000009223">
    <property type="component" value="Chromosome"/>
</dbReference>
<dbReference type="RefSeq" id="WP_015706515.1">
    <property type="nucleotide sequence ID" value="NC_015578.1"/>
</dbReference>
<feature type="transmembrane region" description="Helical" evidence="1">
    <location>
        <begin position="7"/>
        <end position="28"/>
    </location>
</feature>
<keyword evidence="3" id="KW-1185">Reference proteome</keyword>
<dbReference type="AlphaFoldDB" id="F5YPM2"/>
<dbReference type="HOGENOM" id="CLU_113320_0_0_12"/>
<protein>
    <submittedName>
        <fullName evidence="2">Yggt family protein</fullName>
    </submittedName>
</protein>
<name>F5YPM2_TREPZ</name>
<sequence>MQGLMNILGGVTSVYMILIFIRIMLTWFSGANFGRAYKLLSDVTDPYLDWFHRFPFLRVANLDLSPIAALALLSVVNNVFLTLGRYGRITLGVILAMLISAVWSAASFILSFFIIVLALRFIAYLANRDVYHGFWRIVDMISQPVLYRINRMVFGKRLVRYVPGIVSALGVLAVLRVGLELLVRFGLKLLVQLPF</sequence>
<keyword evidence="1" id="KW-0812">Transmembrane</keyword>
<evidence type="ECO:0000313" key="2">
    <source>
        <dbReference type="EMBL" id="AEF84004.1"/>
    </source>
</evidence>
<dbReference type="InterPro" id="IPR003425">
    <property type="entry name" value="CCB3/YggT"/>
</dbReference>
<reference evidence="3" key="1">
    <citation type="submission" date="2009-12" db="EMBL/GenBank/DDBJ databases">
        <title>Complete sequence of Treponema primitia strain ZAS-2.</title>
        <authorList>
            <person name="Tetu S.G."/>
            <person name="Matson E."/>
            <person name="Ren Q."/>
            <person name="Seshadri R."/>
            <person name="Elbourne L."/>
            <person name="Hassan K.A."/>
            <person name="Durkin A."/>
            <person name="Radune D."/>
            <person name="Mohamoud Y."/>
            <person name="Shay R."/>
            <person name="Jin S."/>
            <person name="Zhang X."/>
            <person name="Lucey K."/>
            <person name="Ballor N.R."/>
            <person name="Ottesen E."/>
            <person name="Rosenthal R."/>
            <person name="Allen A."/>
            <person name="Leadbetter J.R."/>
            <person name="Paulsen I.T."/>
        </authorList>
    </citation>
    <scope>NUCLEOTIDE SEQUENCE [LARGE SCALE GENOMIC DNA]</scope>
    <source>
        <strain evidence="3">ATCC BAA-887 / DSM 12427 / ZAS-2</strain>
    </source>
</reference>
<dbReference type="EMBL" id="CP001843">
    <property type="protein sequence ID" value="AEF84004.1"/>
    <property type="molecule type" value="Genomic_DNA"/>
</dbReference>
<dbReference type="eggNOG" id="COG0762">
    <property type="taxonomic scope" value="Bacteria"/>
</dbReference>
<keyword evidence="1" id="KW-1133">Transmembrane helix</keyword>
<organism evidence="2 3">
    <name type="scientific">Treponema primitia (strain ATCC BAA-887 / DSM 12427 / ZAS-2)</name>
    <dbReference type="NCBI Taxonomy" id="545694"/>
    <lineage>
        <taxon>Bacteria</taxon>
        <taxon>Pseudomonadati</taxon>
        <taxon>Spirochaetota</taxon>
        <taxon>Spirochaetia</taxon>
        <taxon>Spirochaetales</taxon>
        <taxon>Treponemataceae</taxon>
        <taxon>Treponema</taxon>
    </lineage>
</organism>
<dbReference type="GO" id="GO:0016020">
    <property type="term" value="C:membrane"/>
    <property type="evidence" value="ECO:0007669"/>
    <property type="project" value="InterPro"/>
</dbReference>
<dbReference type="KEGG" id="tpi:TREPR_3820"/>
<reference evidence="2 3" key="2">
    <citation type="journal article" date="2011" name="ISME J.">
        <title>RNA-seq reveals cooperative metabolic interactions between two termite-gut spirochete species in co-culture.</title>
        <authorList>
            <person name="Rosenthal A.Z."/>
            <person name="Matson E.G."/>
            <person name="Eldar A."/>
            <person name="Leadbetter J.R."/>
        </authorList>
    </citation>
    <scope>NUCLEOTIDE SEQUENCE [LARGE SCALE GENOMIC DNA]</scope>
    <source>
        <strain evidence="3">ATCC BAA-887 / DSM 12427 / ZAS-2</strain>
    </source>
</reference>
<evidence type="ECO:0000313" key="3">
    <source>
        <dbReference type="Proteomes" id="UP000009223"/>
    </source>
</evidence>
<proteinExistence type="predicted"/>
<dbReference type="STRING" id="545694.TREPR_3820"/>
<dbReference type="OrthoDB" id="47652at2"/>
<keyword evidence="1" id="KW-0472">Membrane</keyword>
<feature type="transmembrane region" description="Helical" evidence="1">
    <location>
        <begin position="93"/>
        <end position="126"/>
    </location>
</feature>
<feature type="transmembrane region" description="Helical" evidence="1">
    <location>
        <begin position="158"/>
        <end position="179"/>
    </location>
</feature>
<feature type="transmembrane region" description="Helical" evidence="1">
    <location>
        <begin position="64"/>
        <end position="81"/>
    </location>
</feature>
<dbReference type="Pfam" id="PF02325">
    <property type="entry name" value="CCB3_YggT"/>
    <property type="match status" value="1"/>
</dbReference>
<evidence type="ECO:0000256" key="1">
    <source>
        <dbReference type="SAM" id="Phobius"/>
    </source>
</evidence>
<accession>F5YPM2</accession>
<gene>
    <name evidence="2" type="ordered locus">TREPR_3820</name>
</gene>